<keyword evidence="2" id="KW-0342">GTP-binding</keyword>
<dbReference type="OrthoDB" id="5506095at2"/>
<keyword evidence="3" id="KW-0175">Coiled coil</keyword>
<keyword evidence="4" id="KW-0812">Transmembrane</keyword>
<name>A0A150R1M5_SORCE</name>
<comment type="caution">
    <text evidence="5">The sequence shown here is derived from an EMBL/GenBank/DDBJ whole genome shotgun (WGS) entry which is preliminary data.</text>
</comment>
<dbReference type="Gene3D" id="3.40.50.300">
    <property type="entry name" value="P-loop containing nucleotide triphosphate hydrolases"/>
    <property type="match status" value="1"/>
</dbReference>
<dbReference type="RefSeq" id="WP_061605501.1">
    <property type="nucleotide sequence ID" value="NZ_CP162579.1"/>
</dbReference>
<dbReference type="EMBL" id="JEMA01000163">
    <property type="protein sequence ID" value="KYF73866.1"/>
    <property type="molecule type" value="Genomic_DNA"/>
</dbReference>
<gene>
    <name evidence="5" type="ORF">BE15_09665</name>
</gene>
<protein>
    <recommendedName>
        <fullName evidence="7">G domain-containing protein</fullName>
    </recommendedName>
</protein>
<evidence type="ECO:0000256" key="2">
    <source>
        <dbReference type="ARBA" id="ARBA00023134"/>
    </source>
</evidence>
<dbReference type="InterPro" id="IPR006762">
    <property type="entry name" value="Gtr1_RagA"/>
</dbReference>
<dbReference type="GO" id="GO:0005525">
    <property type="term" value="F:GTP binding"/>
    <property type="evidence" value="ECO:0007669"/>
    <property type="project" value="UniProtKB-KW"/>
</dbReference>
<dbReference type="Pfam" id="PF04670">
    <property type="entry name" value="Gtr1_RagA"/>
    <property type="match status" value="1"/>
</dbReference>
<dbReference type="SUPFAM" id="SSF52540">
    <property type="entry name" value="P-loop containing nucleoside triphosphate hydrolases"/>
    <property type="match status" value="1"/>
</dbReference>
<proteinExistence type="predicted"/>
<sequence length="343" mass="38925">MQVVLPIVLGLIAVACGAGAVFLLMQATQLRRQLQDANQHIEALRQAKSQLDQTRAQFGQLQQALDIARSEDRQKVDWLDAQQKEIDWYKAELESRPKITQKRYKILTLGIKWTGKTSLTLKWANPLVDLGTLQGTKIERYERTVSHVLTKEVLTEHVFEIGDWGGEHIVDAQQELIMEEIHGLLMVVDLAGKDGQKLEPSRIQEQLREFQAQSLQFFFSPKTLASCKAVVLFINKSDVLSGTPAEVEKEARGYYKPLIDSLERYKNNIDIRVLVGSASYGHSTHHLFSHFVERILPKNAYDPQLLQRMKQDMGPNPALARTAQLPAPQLPQPLPQQVRPNVR</sequence>
<keyword evidence="4" id="KW-1133">Transmembrane helix</keyword>
<evidence type="ECO:0000313" key="5">
    <source>
        <dbReference type="EMBL" id="KYF73866.1"/>
    </source>
</evidence>
<evidence type="ECO:0000256" key="4">
    <source>
        <dbReference type="SAM" id="Phobius"/>
    </source>
</evidence>
<evidence type="ECO:0000256" key="3">
    <source>
        <dbReference type="SAM" id="Coils"/>
    </source>
</evidence>
<evidence type="ECO:0008006" key="7">
    <source>
        <dbReference type="Google" id="ProtNLM"/>
    </source>
</evidence>
<organism evidence="5 6">
    <name type="scientific">Sorangium cellulosum</name>
    <name type="common">Polyangium cellulosum</name>
    <dbReference type="NCBI Taxonomy" id="56"/>
    <lineage>
        <taxon>Bacteria</taxon>
        <taxon>Pseudomonadati</taxon>
        <taxon>Myxococcota</taxon>
        <taxon>Polyangia</taxon>
        <taxon>Polyangiales</taxon>
        <taxon>Polyangiaceae</taxon>
        <taxon>Sorangium</taxon>
    </lineage>
</organism>
<accession>A0A150R1M5</accession>
<dbReference type="AlphaFoldDB" id="A0A150R1M5"/>
<reference evidence="5 6" key="1">
    <citation type="submission" date="2014-02" db="EMBL/GenBank/DDBJ databases">
        <title>The small core and large imbalanced accessory genome model reveals a collaborative survival strategy of Sorangium cellulosum strains in nature.</title>
        <authorList>
            <person name="Han K."/>
            <person name="Peng R."/>
            <person name="Blom J."/>
            <person name="Li Y.-Z."/>
        </authorList>
    </citation>
    <scope>NUCLEOTIDE SEQUENCE [LARGE SCALE GENOMIC DNA]</scope>
    <source>
        <strain evidence="5 6">So0008-312</strain>
    </source>
</reference>
<dbReference type="InterPro" id="IPR027417">
    <property type="entry name" value="P-loop_NTPase"/>
</dbReference>
<keyword evidence="4" id="KW-0472">Membrane</keyword>
<keyword evidence="1" id="KW-0547">Nucleotide-binding</keyword>
<dbReference type="Proteomes" id="UP000075260">
    <property type="component" value="Unassembled WGS sequence"/>
</dbReference>
<feature type="transmembrane region" description="Helical" evidence="4">
    <location>
        <begin position="6"/>
        <end position="25"/>
    </location>
</feature>
<evidence type="ECO:0000256" key="1">
    <source>
        <dbReference type="ARBA" id="ARBA00022741"/>
    </source>
</evidence>
<feature type="coiled-coil region" evidence="3">
    <location>
        <begin position="27"/>
        <end position="71"/>
    </location>
</feature>
<evidence type="ECO:0000313" key="6">
    <source>
        <dbReference type="Proteomes" id="UP000075260"/>
    </source>
</evidence>